<dbReference type="PANTHER" id="PTHR45754">
    <property type="entry name" value="METHYLENETETRAHYDROFOLATE REDUCTASE"/>
    <property type="match status" value="1"/>
</dbReference>
<dbReference type="GO" id="GO:0106313">
    <property type="term" value="F:methylenetetrahydrofolate reductase (NADPH) activity"/>
    <property type="evidence" value="ECO:0007669"/>
    <property type="project" value="UniProtKB-EC"/>
</dbReference>
<protein>
    <recommendedName>
        <fullName evidence="7">methylenetetrahydrofolate reductase (NADPH)</fullName>
        <ecNumber evidence="7">1.5.1.53</ecNumber>
    </recommendedName>
</protein>
<dbReference type="InterPro" id="IPR029041">
    <property type="entry name" value="FAD-linked_oxidoreductase-like"/>
</dbReference>
<dbReference type="EMBL" id="OC915902">
    <property type="protein sequence ID" value="CAD7642398.1"/>
    <property type="molecule type" value="Genomic_DNA"/>
</dbReference>
<dbReference type="AlphaFoldDB" id="A0A7R9LIJ3"/>
<feature type="domain" description="MTHFR SAM-binding regulatory" evidence="10">
    <location>
        <begin position="313"/>
        <end position="608"/>
    </location>
</feature>
<dbReference type="GO" id="GO:0035999">
    <property type="term" value="P:tetrahydrofolate interconversion"/>
    <property type="evidence" value="ECO:0007669"/>
    <property type="project" value="UniProtKB-UniPathway"/>
</dbReference>
<dbReference type="GO" id="GO:0005829">
    <property type="term" value="C:cytosol"/>
    <property type="evidence" value="ECO:0007669"/>
    <property type="project" value="TreeGrafter"/>
</dbReference>
<evidence type="ECO:0000313" key="11">
    <source>
        <dbReference type="EMBL" id="CAD7642398.1"/>
    </source>
</evidence>
<proteinExistence type="inferred from homology"/>
<keyword evidence="6" id="KW-0560">Oxidoreductase</keyword>
<organism evidence="11">
    <name type="scientific">Oppiella nova</name>
    <dbReference type="NCBI Taxonomy" id="334625"/>
    <lineage>
        <taxon>Eukaryota</taxon>
        <taxon>Metazoa</taxon>
        <taxon>Ecdysozoa</taxon>
        <taxon>Arthropoda</taxon>
        <taxon>Chelicerata</taxon>
        <taxon>Arachnida</taxon>
        <taxon>Acari</taxon>
        <taxon>Acariformes</taxon>
        <taxon>Sarcoptiformes</taxon>
        <taxon>Oribatida</taxon>
        <taxon>Brachypylina</taxon>
        <taxon>Oppioidea</taxon>
        <taxon>Oppiidae</taxon>
        <taxon>Oppiella</taxon>
    </lineage>
</organism>
<name>A0A7R9LIJ3_9ACAR</name>
<comment type="cofactor">
    <cofactor evidence="1">
        <name>FAD</name>
        <dbReference type="ChEBI" id="CHEBI:57692"/>
    </cofactor>
</comment>
<dbReference type="UniPathway" id="UPA00193"/>
<evidence type="ECO:0000256" key="3">
    <source>
        <dbReference type="ARBA" id="ARBA00006743"/>
    </source>
</evidence>
<dbReference type="Pfam" id="PF21895">
    <property type="entry name" value="MTHFR_C"/>
    <property type="match status" value="1"/>
</dbReference>
<dbReference type="InterPro" id="IPR004621">
    <property type="entry name" value="Fadh2_euk"/>
</dbReference>
<dbReference type="InterPro" id="IPR003171">
    <property type="entry name" value="Mehydrof_redctse-like"/>
</dbReference>
<evidence type="ECO:0000256" key="9">
    <source>
        <dbReference type="RuleBase" id="RU004254"/>
    </source>
</evidence>
<evidence type="ECO:0000256" key="4">
    <source>
        <dbReference type="ARBA" id="ARBA00022630"/>
    </source>
</evidence>
<dbReference type="InterPro" id="IPR053806">
    <property type="entry name" value="MTHFR_C"/>
</dbReference>
<evidence type="ECO:0000256" key="1">
    <source>
        <dbReference type="ARBA" id="ARBA00001974"/>
    </source>
</evidence>
<keyword evidence="12" id="KW-1185">Reference proteome</keyword>
<dbReference type="Gene3D" id="3.20.20.220">
    <property type="match status" value="1"/>
</dbReference>
<accession>A0A7R9LIJ3</accession>
<dbReference type="NCBIfam" id="TIGR00677">
    <property type="entry name" value="fadh2_euk"/>
    <property type="match status" value="1"/>
</dbReference>
<comment type="catalytic activity">
    <reaction evidence="8">
        <text>(6S)-5-methyl-5,6,7,8-tetrahydrofolate + NADP(+) = (6R)-5,10-methylene-5,6,7,8-tetrahydrofolate + NADPH + H(+)</text>
        <dbReference type="Rhea" id="RHEA:19817"/>
        <dbReference type="ChEBI" id="CHEBI:15378"/>
        <dbReference type="ChEBI" id="CHEBI:15636"/>
        <dbReference type="ChEBI" id="CHEBI:18608"/>
        <dbReference type="ChEBI" id="CHEBI:57783"/>
        <dbReference type="ChEBI" id="CHEBI:58349"/>
        <dbReference type="EC" id="1.5.1.53"/>
    </reaction>
    <physiologicalReaction direction="right-to-left" evidence="8">
        <dbReference type="Rhea" id="RHEA:19819"/>
    </physiologicalReaction>
</comment>
<evidence type="ECO:0000256" key="8">
    <source>
        <dbReference type="ARBA" id="ARBA00047751"/>
    </source>
</evidence>
<dbReference type="OrthoDB" id="16284at2759"/>
<comment type="similarity">
    <text evidence="3">Belongs to the methylenetetrahydrofolate reductase family.</text>
</comment>
<evidence type="ECO:0000259" key="10">
    <source>
        <dbReference type="Pfam" id="PF21895"/>
    </source>
</evidence>
<dbReference type="EC" id="1.5.1.53" evidence="7"/>
<evidence type="ECO:0000256" key="5">
    <source>
        <dbReference type="ARBA" id="ARBA00022827"/>
    </source>
</evidence>
<dbReference type="CDD" id="cd00537">
    <property type="entry name" value="MTHFR"/>
    <property type="match status" value="1"/>
</dbReference>
<evidence type="ECO:0000256" key="6">
    <source>
        <dbReference type="ARBA" id="ARBA00023002"/>
    </source>
</evidence>
<keyword evidence="4" id="KW-0285">Flavoprotein</keyword>
<dbReference type="GO" id="GO:0071949">
    <property type="term" value="F:FAD binding"/>
    <property type="evidence" value="ECO:0007669"/>
    <property type="project" value="TreeGrafter"/>
</dbReference>
<keyword evidence="5" id="KW-0274">FAD</keyword>
<dbReference type="Pfam" id="PF02219">
    <property type="entry name" value="MTHFR"/>
    <property type="match status" value="1"/>
</dbReference>
<evidence type="ECO:0000313" key="12">
    <source>
        <dbReference type="Proteomes" id="UP000728032"/>
    </source>
</evidence>
<dbReference type="Proteomes" id="UP000728032">
    <property type="component" value="Unassembled WGS sequence"/>
</dbReference>
<comment type="pathway">
    <text evidence="2 9">One-carbon metabolism; tetrahydrofolate interconversion.</text>
</comment>
<gene>
    <name evidence="11" type="ORF">ONB1V03_LOCUS3570</name>
</gene>
<dbReference type="PANTHER" id="PTHR45754:SF3">
    <property type="entry name" value="METHYLENETETRAHYDROFOLATE REDUCTASE (NADPH)"/>
    <property type="match status" value="1"/>
</dbReference>
<dbReference type="SUPFAM" id="SSF51730">
    <property type="entry name" value="FAD-linked oxidoreductase"/>
    <property type="match status" value="1"/>
</dbReference>
<reference evidence="11" key="1">
    <citation type="submission" date="2020-11" db="EMBL/GenBank/DDBJ databases">
        <authorList>
            <person name="Tran Van P."/>
        </authorList>
    </citation>
    <scope>NUCLEOTIDE SEQUENCE</scope>
</reference>
<evidence type="ECO:0000256" key="2">
    <source>
        <dbReference type="ARBA" id="ARBA00004777"/>
    </source>
</evidence>
<sequence length="619" mass="71015">MTEEWSVCETRYVPLIERIIRRQRSSSAPFFSFEFFPPKTKEAAINLISRLDRFRQSDPLFCDITWHSAGNPGSDCETSSITIAGVALNYCGLETMLHITCVGLTRNELTNHLERAKTLGIRNILALRGDQTYGETTGGEFRFASDLVRYIRQEYGNYFTIAVAGYPGSHPESESQEMDLKYLKEKVDAGADFIITQLFFKAQVFIDFVQKCRRIGIGVPVLAGIMPIQSYDSLEKIVKLSKLDIPDAIVSDLNAIRNNDEAVRNYGIDWTVSLCRQIIAANVTPGLHFYTLNRELATTSILKQLGLWTKCMKPLPWLPAANHKRCAEDVRPIFWSVRPKSYVYRTQTWDEFPNGRWGRGDSPAFTDLKDYYLFLEAKKSRNDLLEMWGKELNCEEDVWHVFYCYVSRSANKCNQSVSIIPWNMEELRPETDLIVQQLAQLNKRGILTINSQPNVNGVPSDHPIHGWGAPNGYIYQKAYLEFFTPKENINALKEALKAYPLVNYQIVDNSGKHDFTNSQSKTPIAVTWGVFPGKEIIQPTVVDPISFKIWKDEAFGLWIQKWAQLYDEKSGSHALLHYIHDNYYLVNLVDNDFPKECCLWQLLEDMFAIRHQNDINTSL</sequence>
<dbReference type="GO" id="GO:0009086">
    <property type="term" value="P:methionine biosynthetic process"/>
    <property type="evidence" value="ECO:0007669"/>
    <property type="project" value="TreeGrafter"/>
</dbReference>
<dbReference type="EMBL" id="CAJPVJ010001077">
    <property type="protein sequence ID" value="CAG2164010.1"/>
    <property type="molecule type" value="Genomic_DNA"/>
</dbReference>
<evidence type="ECO:0000256" key="7">
    <source>
        <dbReference type="ARBA" id="ARBA00034530"/>
    </source>
</evidence>